<proteinExistence type="predicted"/>
<accession>A0ABS1TWG7</accession>
<protein>
    <recommendedName>
        <fullName evidence="3">Lipoprotein</fullName>
    </recommendedName>
</protein>
<dbReference type="RefSeq" id="WP_202656132.1">
    <property type="nucleotide sequence ID" value="NZ_JAESWB010000371.1"/>
</dbReference>
<reference evidence="1 2" key="1">
    <citation type="submission" date="2021-01" db="EMBL/GenBank/DDBJ databases">
        <title>Genome public.</title>
        <authorList>
            <person name="Liu C."/>
            <person name="Sun Q."/>
        </authorList>
    </citation>
    <scope>NUCLEOTIDE SEQUENCE [LARGE SCALE GENOMIC DNA]</scope>
    <source>
        <strain evidence="1 2">YIM B02564</strain>
    </source>
</reference>
<keyword evidence="2" id="KW-1185">Reference proteome</keyword>
<comment type="caution">
    <text evidence="1">The sequence shown here is derived from an EMBL/GenBank/DDBJ whole genome shotgun (WGS) entry which is preliminary data.</text>
</comment>
<dbReference type="PROSITE" id="PS51257">
    <property type="entry name" value="PROKAR_LIPOPROTEIN"/>
    <property type="match status" value="1"/>
</dbReference>
<dbReference type="EMBL" id="JAESWB010000371">
    <property type="protein sequence ID" value="MBL4954898.1"/>
    <property type="molecule type" value="Genomic_DNA"/>
</dbReference>
<organism evidence="1 2">
    <name type="scientific">Neobacillus paridis</name>
    <dbReference type="NCBI Taxonomy" id="2803862"/>
    <lineage>
        <taxon>Bacteria</taxon>
        <taxon>Bacillati</taxon>
        <taxon>Bacillota</taxon>
        <taxon>Bacilli</taxon>
        <taxon>Bacillales</taxon>
        <taxon>Bacillaceae</taxon>
        <taxon>Neobacillus</taxon>
    </lineage>
</organism>
<evidence type="ECO:0000313" key="2">
    <source>
        <dbReference type="Proteomes" id="UP000623967"/>
    </source>
</evidence>
<evidence type="ECO:0000313" key="1">
    <source>
        <dbReference type="EMBL" id="MBL4954898.1"/>
    </source>
</evidence>
<gene>
    <name evidence="1" type="ORF">JK635_22320</name>
</gene>
<name>A0ABS1TWG7_9BACI</name>
<evidence type="ECO:0008006" key="3">
    <source>
        <dbReference type="Google" id="ProtNLM"/>
    </source>
</evidence>
<sequence>MRHIKGCCLIIIFSLLLTGCAGVEKVKSVSKEKSPSNMKITIDSYNMNEKENLLISKTGVGHIEFFKLNGIPNEDADLQFSVEVYENGKFKEELLKTWDELGTKYKDSFVSFGISDTGNKAHSLKLISGIPSGLASTTYSNNMTSFSFSKLIGEKVTLKKNKPIYLAAWAGTTKNGLSSVGGENGELPKGIKDTELAFLYKVVWTDKAKK</sequence>
<dbReference type="Proteomes" id="UP000623967">
    <property type="component" value="Unassembled WGS sequence"/>
</dbReference>